<dbReference type="InterPro" id="IPR005754">
    <property type="entry name" value="Sortase"/>
</dbReference>
<accession>A0ABT8KBA7</accession>
<dbReference type="InterPro" id="IPR023365">
    <property type="entry name" value="Sortase_dom-sf"/>
</dbReference>
<dbReference type="EMBL" id="JAROCF010000001">
    <property type="protein sequence ID" value="MDN4614718.1"/>
    <property type="molecule type" value="Genomic_DNA"/>
</dbReference>
<dbReference type="RefSeq" id="WP_301210671.1">
    <property type="nucleotide sequence ID" value="NZ_JAROCF010000001.1"/>
</dbReference>
<evidence type="ECO:0000313" key="4">
    <source>
        <dbReference type="Proteomes" id="UP001174208"/>
    </source>
</evidence>
<proteinExistence type="predicted"/>
<reference evidence="3" key="1">
    <citation type="submission" date="2023-06" db="EMBL/GenBank/DDBJ databases">
        <title>MT1 and MT2 Draft Genomes of Novel Species.</title>
        <authorList>
            <person name="Venkateswaran K."/>
        </authorList>
    </citation>
    <scope>NUCLEOTIDE SEQUENCE</scope>
    <source>
        <strain evidence="3">F6_8S_P_1B</strain>
    </source>
</reference>
<dbReference type="InterPro" id="IPR042002">
    <property type="entry name" value="Sortase_C"/>
</dbReference>
<dbReference type="Pfam" id="PF04203">
    <property type="entry name" value="Sortase"/>
    <property type="match status" value="1"/>
</dbReference>
<evidence type="ECO:0000313" key="3">
    <source>
        <dbReference type="EMBL" id="MDN4614718.1"/>
    </source>
</evidence>
<dbReference type="NCBIfam" id="TIGR01076">
    <property type="entry name" value="sortase_fam"/>
    <property type="match status" value="1"/>
</dbReference>
<gene>
    <name evidence="3" type="ORF">P5G50_09655</name>
</gene>
<dbReference type="Proteomes" id="UP001174208">
    <property type="component" value="Unassembled WGS sequence"/>
</dbReference>
<protein>
    <submittedName>
        <fullName evidence="3">Class C sortase</fullName>
    </submittedName>
</protein>
<dbReference type="CDD" id="cd05827">
    <property type="entry name" value="Sortase_C"/>
    <property type="match status" value="1"/>
</dbReference>
<evidence type="ECO:0000256" key="2">
    <source>
        <dbReference type="SAM" id="Phobius"/>
    </source>
</evidence>
<name>A0ABT8KBA7_9MICO</name>
<feature type="transmembrane region" description="Helical" evidence="2">
    <location>
        <begin position="258"/>
        <end position="278"/>
    </location>
</feature>
<dbReference type="NCBIfam" id="NF033745">
    <property type="entry name" value="class_C_sortase"/>
    <property type="match status" value="1"/>
</dbReference>
<evidence type="ECO:0000256" key="1">
    <source>
        <dbReference type="ARBA" id="ARBA00022801"/>
    </source>
</evidence>
<keyword evidence="2" id="KW-0812">Transmembrane</keyword>
<organism evidence="3 4">
    <name type="scientific">Leifsonia williamsii</name>
    <dbReference type="NCBI Taxonomy" id="3035919"/>
    <lineage>
        <taxon>Bacteria</taxon>
        <taxon>Bacillati</taxon>
        <taxon>Actinomycetota</taxon>
        <taxon>Actinomycetes</taxon>
        <taxon>Micrococcales</taxon>
        <taxon>Microbacteriaceae</taxon>
        <taxon>Leifsonia</taxon>
    </lineage>
</organism>
<keyword evidence="4" id="KW-1185">Reference proteome</keyword>
<keyword evidence="2" id="KW-1133">Transmembrane helix</keyword>
<dbReference type="Gene3D" id="2.40.260.10">
    <property type="entry name" value="Sortase"/>
    <property type="match status" value="1"/>
</dbReference>
<comment type="caution">
    <text evidence="3">The sequence shown here is derived from an EMBL/GenBank/DDBJ whole genome shotgun (WGS) entry which is preliminary data.</text>
</comment>
<sequence length="300" mass="31902">MAGTRHPLRRRLLSVTAVAFGVGLMLYPPASTWFSDEAHASQLRSFATNSAALSPTRVDDLLERAQRYNANLPEGVLRDPYELADETAAAPATAAEADYETQLRVPGVEVMSRVTIPSIDLSLPVMHGTSPHTLDLGAGHLYGSSLPIGGPGTHAVITAHSGLVGATMFTDLGKVKVGDVFSVTTVNKPLFYRVDHIAVVEPDDISALQIVPGKDYVTLVTCTPLHVNSHRLLVRGERIAAPDALAQESATVAPAAPFPWWAVIAAGATLLGAAYVLHPLIRRSEGRRGPYRRAPVTGDA</sequence>
<keyword evidence="1" id="KW-0378">Hydrolase</keyword>
<keyword evidence="2" id="KW-0472">Membrane</keyword>
<dbReference type="SUPFAM" id="SSF63817">
    <property type="entry name" value="Sortase"/>
    <property type="match status" value="1"/>
</dbReference>